<accession>A0A502GRX5</accession>
<dbReference type="OrthoDB" id="6623212at2"/>
<keyword evidence="3" id="KW-1185">Reference proteome</keyword>
<protein>
    <submittedName>
        <fullName evidence="2">DUF3828 domain-containing protein</fullName>
    </submittedName>
</protein>
<dbReference type="AlphaFoldDB" id="A0A502GRX5"/>
<dbReference type="RefSeq" id="WP_140470754.1">
    <property type="nucleotide sequence ID" value="NZ_RCZD01000002.1"/>
</dbReference>
<proteinExistence type="predicted"/>
<dbReference type="PROSITE" id="PS51257">
    <property type="entry name" value="PROKAR_LIPOPROTEIN"/>
    <property type="match status" value="1"/>
</dbReference>
<feature type="domain" description="DUF3828" evidence="1">
    <location>
        <begin position="27"/>
        <end position="141"/>
    </location>
</feature>
<comment type="caution">
    <text evidence="2">The sequence shown here is derived from an EMBL/GenBank/DDBJ whole genome shotgun (WGS) entry which is preliminary data.</text>
</comment>
<reference evidence="2 3" key="1">
    <citation type="journal article" date="2019" name="Environ. Microbiol.">
        <title>Species interactions and distinct microbial communities in high Arctic permafrost affected cryosols are associated with the CH4 and CO2 gas fluxes.</title>
        <authorList>
            <person name="Altshuler I."/>
            <person name="Hamel J."/>
            <person name="Turney S."/>
            <person name="Magnuson E."/>
            <person name="Levesque R."/>
            <person name="Greer C."/>
            <person name="Whyte L.G."/>
        </authorList>
    </citation>
    <scope>NUCLEOTIDE SEQUENCE [LARGE SCALE GENOMIC DNA]</scope>
    <source>
        <strain evidence="2 3">E4</strain>
    </source>
</reference>
<name>A0A502GRX5_9GAMM</name>
<dbReference type="InterPro" id="IPR024289">
    <property type="entry name" value="DUF3828"/>
</dbReference>
<sequence>MRILILLAIGLLAACSSGESENQQAIKQVADFYEFYLPTFAGDPPSNDSVQMRCYVSAETLRQFAVIDKIPEQEILGSDYFTYTQDYDQAWIPALKVGPAHDLMGGKVVDVSLGIEEGKHKQLEAYVRKEAGAWKIYRVRDISNNYEAPIFDAGRIKRGW</sequence>
<dbReference type="EMBL" id="RCZD01000002">
    <property type="protein sequence ID" value="TPG64242.1"/>
    <property type="molecule type" value="Genomic_DNA"/>
</dbReference>
<gene>
    <name evidence="2" type="ORF">EAH77_05340</name>
</gene>
<dbReference type="Proteomes" id="UP000317663">
    <property type="component" value="Unassembled WGS sequence"/>
</dbReference>
<dbReference type="Pfam" id="PF12883">
    <property type="entry name" value="DUF3828"/>
    <property type="match status" value="1"/>
</dbReference>
<evidence type="ECO:0000313" key="2">
    <source>
        <dbReference type="EMBL" id="TPG64242.1"/>
    </source>
</evidence>
<evidence type="ECO:0000259" key="1">
    <source>
        <dbReference type="Pfam" id="PF12883"/>
    </source>
</evidence>
<evidence type="ECO:0000313" key="3">
    <source>
        <dbReference type="Proteomes" id="UP000317663"/>
    </source>
</evidence>
<organism evidence="2 3">
    <name type="scientific">Ewingella americana</name>
    <dbReference type="NCBI Taxonomy" id="41202"/>
    <lineage>
        <taxon>Bacteria</taxon>
        <taxon>Pseudomonadati</taxon>
        <taxon>Pseudomonadota</taxon>
        <taxon>Gammaproteobacteria</taxon>
        <taxon>Enterobacterales</taxon>
        <taxon>Yersiniaceae</taxon>
        <taxon>Ewingella</taxon>
    </lineage>
</organism>
<dbReference type="Gene3D" id="3.10.450.50">
    <property type="match status" value="1"/>
</dbReference>